<dbReference type="EMBL" id="KN839030">
    <property type="protein sequence ID" value="KIJ91278.1"/>
    <property type="molecule type" value="Genomic_DNA"/>
</dbReference>
<dbReference type="AlphaFoldDB" id="A0A0C9WSX9"/>
<dbReference type="Proteomes" id="UP000054477">
    <property type="component" value="Unassembled WGS sequence"/>
</dbReference>
<keyword evidence="2" id="KW-0472">Membrane</keyword>
<keyword evidence="2" id="KW-0812">Transmembrane</keyword>
<gene>
    <name evidence="3" type="ORF">K443DRAFT_686169</name>
</gene>
<reference evidence="4" key="2">
    <citation type="submission" date="2015-01" db="EMBL/GenBank/DDBJ databases">
        <title>Evolutionary Origins and Diversification of the Mycorrhizal Mutualists.</title>
        <authorList>
            <consortium name="DOE Joint Genome Institute"/>
            <consortium name="Mycorrhizal Genomics Consortium"/>
            <person name="Kohler A."/>
            <person name="Kuo A."/>
            <person name="Nagy L.G."/>
            <person name="Floudas D."/>
            <person name="Copeland A."/>
            <person name="Barry K.W."/>
            <person name="Cichocki N."/>
            <person name="Veneault-Fourrey C."/>
            <person name="LaButti K."/>
            <person name="Lindquist E.A."/>
            <person name="Lipzen A."/>
            <person name="Lundell T."/>
            <person name="Morin E."/>
            <person name="Murat C."/>
            <person name="Riley R."/>
            <person name="Ohm R."/>
            <person name="Sun H."/>
            <person name="Tunlid A."/>
            <person name="Henrissat B."/>
            <person name="Grigoriev I.V."/>
            <person name="Hibbett D.S."/>
            <person name="Martin F."/>
        </authorList>
    </citation>
    <scope>NUCLEOTIDE SEQUENCE [LARGE SCALE GENOMIC DNA]</scope>
    <source>
        <strain evidence="4">LaAM-08-1</strain>
    </source>
</reference>
<proteinExistence type="predicted"/>
<feature type="compositionally biased region" description="Low complexity" evidence="1">
    <location>
        <begin position="212"/>
        <end position="227"/>
    </location>
</feature>
<evidence type="ECO:0000256" key="1">
    <source>
        <dbReference type="SAM" id="MobiDB-lite"/>
    </source>
</evidence>
<feature type="region of interest" description="Disordered" evidence="1">
    <location>
        <begin position="211"/>
        <end position="239"/>
    </location>
</feature>
<feature type="region of interest" description="Disordered" evidence="1">
    <location>
        <begin position="287"/>
        <end position="311"/>
    </location>
</feature>
<dbReference type="OrthoDB" id="3265734at2759"/>
<feature type="transmembrane region" description="Helical" evidence="2">
    <location>
        <begin position="175"/>
        <end position="201"/>
    </location>
</feature>
<evidence type="ECO:0000313" key="4">
    <source>
        <dbReference type="Proteomes" id="UP000054477"/>
    </source>
</evidence>
<dbReference type="HOGENOM" id="CLU_909335_0_0_1"/>
<organism evidence="3 4">
    <name type="scientific">Laccaria amethystina LaAM-08-1</name>
    <dbReference type="NCBI Taxonomy" id="1095629"/>
    <lineage>
        <taxon>Eukaryota</taxon>
        <taxon>Fungi</taxon>
        <taxon>Dikarya</taxon>
        <taxon>Basidiomycota</taxon>
        <taxon>Agaricomycotina</taxon>
        <taxon>Agaricomycetes</taxon>
        <taxon>Agaricomycetidae</taxon>
        <taxon>Agaricales</taxon>
        <taxon>Agaricineae</taxon>
        <taxon>Hydnangiaceae</taxon>
        <taxon>Laccaria</taxon>
    </lineage>
</organism>
<evidence type="ECO:0008006" key="5">
    <source>
        <dbReference type="Google" id="ProtNLM"/>
    </source>
</evidence>
<protein>
    <recommendedName>
        <fullName evidence="5">Transmembrane protein</fullName>
    </recommendedName>
</protein>
<evidence type="ECO:0000256" key="2">
    <source>
        <dbReference type="SAM" id="Phobius"/>
    </source>
</evidence>
<evidence type="ECO:0000313" key="3">
    <source>
        <dbReference type="EMBL" id="KIJ91278.1"/>
    </source>
</evidence>
<keyword evidence="2" id="KW-1133">Transmembrane helix</keyword>
<reference evidence="3 4" key="1">
    <citation type="submission" date="2014-04" db="EMBL/GenBank/DDBJ databases">
        <authorList>
            <consortium name="DOE Joint Genome Institute"/>
            <person name="Kuo A."/>
            <person name="Kohler A."/>
            <person name="Nagy L.G."/>
            <person name="Floudas D."/>
            <person name="Copeland A."/>
            <person name="Barry K.W."/>
            <person name="Cichocki N."/>
            <person name="Veneault-Fourrey C."/>
            <person name="LaButti K."/>
            <person name="Lindquist E.A."/>
            <person name="Lipzen A."/>
            <person name="Lundell T."/>
            <person name="Morin E."/>
            <person name="Murat C."/>
            <person name="Sun H."/>
            <person name="Tunlid A."/>
            <person name="Henrissat B."/>
            <person name="Grigoriev I.V."/>
            <person name="Hibbett D.S."/>
            <person name="Martin F."/>
            <person name="Nordberg H.P."/>
            <person name="Cantor M.N."/>
            <person name="Hua S.X."/>
        </authorList>
    </citation>
    <scope>NUCLEOTIDE SEQUENCE [LARGE SCALE GENOMIC DNA]</scope>
    <source>
        <strain evidence="3 4">LaAM-08-1</strain>
    </source>
</reference>
<name>A0A0C9WSX9_9AGAR</name>
<keyword evidence="4" id="KW-1185">Reference proteome</keyword>
<sequence>MGSIVTRFDDRDPGIQYSGIWGNSGTELDYLNTTTFTVFAGSAVLFNFTGTGVSVYGTIGHTGFGYAPVSNYTIDSGVPYQFNATQKGEDQHQQLFFRVTGLGLGKHTLVITNVLENDVLTLDYLEVGTTGDGSSSNSTTPIASSLTATATQSVTITALQSSSESITTTRVGPPIGATIGGAIAGSIIFSLILLLFICFLVRKRRRHRKKNLPLPDSLSSPQLPDMSHTPAGRSSSSDITPFVIGDPSGSFAGPSIRKYATRGYGHGIDRDAGSSVPEGVVRCTQVPFSAGGREKSHGDLPPRYTASSDTG</sequence>
<accession>A0A0C9WSX9</accession>
<dbReference type="Gene3D" id="2.60.120.260">
    <property type="entry name" value="Galactose-binding domain-like"/>
    <property type="match status" value="1"/>
</dbReference>
<dbReference type="STRING" id="1095629.A0A0C9WSX9"/>